<sequence>MKVFVVSLCLFLIGSGAALAQRQTYVYGRRTGGGLWVPGYYRPYAPSDIYRQRRGVVVIVAVPGQAPQKAETPAMPSLRDDSGGWVDGLVKQQATSDKAIDFMRRAGEK</sequence>
<proteinExistence type="predicted"/>
<comment type="caution">
    <text evidence="2">The sequence shown here is derived from an EMBL/GenBank/DDBJ whole genome shotgun (WGS) entry which is preliminary data.</text>
</comment>
<feature type="chain" id="PRO_5015522616" evidence="1">
    <location>
        <begin position="21"/>
        <end position="109"/>
    </location>
</feature>
<evidence type="ECO:0000313" key="2">
    <source>
        <dbReference type="EMBL" id="PRY35993.1"/>
    </source>
</evidence>
<reference evidence="2 3" key="1">
    <citation type="submission" date="2018-03" db="EMBL/GenBank/DDBJ databases">
        <title>Genomic Encyclopedia of Archaeal and Bacterial Type Strains, Phase II (KMG-II): from individual species to whole genera.</title>
        <authorList>
            <person name="Goeker M."/>
        </authorList>
    </citation>
    <scope>NUCLEOTIDE SEQUENCE [LARGE SCALE GENOMIC DNA]</scope>
    <source>
        <strain evidence="2 3">DSM 28354</strain>
    </source>
</reference>
<protein>
    <submittedName>
        <fullName evidence="2">Uncharacterized protein</fullName>
    </submittedName>
</protein>
<keyword evidence="3" id="KW-1185">Reference proteome</keyword>
<dbReference type="RefSeq" id="WP_106138894.1">
    <property type="nucleotide sequence ID" value="NZ_PVTE01000013.1"/>
</dbReference>
<gene>
    <name evidence="2" type="ORF">CLV58_113124</name>
</gene>
<name>A0A2T0SRJ2_9BACT</name>
<keyword evidence="1" id="KW-0732">Signal</keyword>
<accession>A0A2T0SRJ2</accession>
<organism evidence="2 3">
    <name type="scientific">Spirosoma oryzae</name>
    <dbReference type="NCBI Taxonomy" id="1469603"/>
    <lineage>
        <taxon>Bacteria</taxon>
        <taxon>Pseudomonadati</taxon>
        <taxon>Bacteroidota</taxon>
        <taxon>Cytophagia</taxon>
        <taxon>Cytophagales</taxon>
        <taxon>Cytophagaceae</taxon>
        <taxon>Spirosoma</taxon>
    </lineage>
</organism>
<evidence type="ECO:0000313" key="3">
    <source>
        <dbReference type="Proteomes" id="UP000238375"/>
    </source>
</evidence>
<dbReference type="EMBL" id="PVTE01000013">
    <property type="protein sequence ID" value="PRY35993.1"/>
    <property type="molecule type" value="Genomic_DNA"/>
</dbReference>
<feature type="signal peptide" evidence="1">
    <location>
        <begin position="1"/>
        <end position="20"/>
    </location>
</feature>
<dbReference type="Proteomes" id="UP000238375">
    <property type="component" value="Unassembled WGS sequence"/>
</dbReference>
<dbReference type="AlphaFoldDB" id="A0A2T0SRJ2"/>
<evidence type="ECO:0000256" key="1">
    <source>
        <dbReference type="SAM" id="SignalP"/>
    </source>
</evidence>